<dbReference type="AlphaFoldDB" id="A0A3G1LWN6"/>
<dbReference type="PIRSF" id="PIRSF009320">
    <property type="entry name" value="Nuc_binding_HP_1000"/>
    <property type="match status" value="1"/>
</dbReference>
<dbReference type="CDD" id="cd02042">
    <property type="entry name" value="ParAB_family"/>
    <property type="match status" value="1"/>
</dbReference>
<name>A0A3G1LWN6_HELPX</name>
<evidence type="ECO:0000313" key="2">
    <source>
        <dbReference type="EMBL" id="AUO30829.1"/>
    </source>
</evidence>
<feature type="domain" description="CobQ/CobB/MinD/ParA nucleotide binding" evidence="1">
    <location>
        <begin position="3"/>
        <end position="159"/>
    </location>
</feature>
<dbReference type="PANTHER" id="PTHR13696">
    <property type="entry name" value="P-LOOP CONTAINING NUCLEOSIDE TRIPHOSPHATE HYDROLASE"/>
    <property type="match status" value="1"/>
</dbReference>
<protein>
    <submittedName>
        <fullName evidence="2">ParA chromosome partitioning protein</fullName>
    </submittedName>
</protein>
<reference evidence="2" key="1">
    <citation type="journal article" date="2017" name="Helicobacter">
        <title>The expression of Helicobacter pylori tfs plasticity zone cluster is regulated by pH and adherence, and its composition is associated with differential gastric IL-8 secretion.</title>
        <authorList>
            <person name="Silva B."/>
            <person name="Nunes A."/>
            <person name="Vale F.F."/>
            <person name="Rocha R."/>
            <person name="Gomes J.P."/>
            <person name="Dias R."/>
            <person name="Oleastro M."/>
        </authorList>
    </citation>
    <scope>NUCLEOTIDE SEQUENCE</scope>
    <source>
        <strain evidence="2">Hp1776/05</strain>
    </source>
</reference>
<dbReference type="SUPFAM" id="SSF52540">
    <property type="entry name" value="P-loop containing nucleoside triphosphate hydrolases"/>
    <property type="match status" value="1"/>
</dbReference>
<dbReference type="EMBL" id="KX838292">
    <property type="protein sequence ID" value="AUO30829.1"/>
    <property type="molecule type" value="Genomic_DNA"/>
</dbReference>
<dbReference type="InterPro" id="IPR027417">
    <property type="entry name" value="P-loop_NTPase"/>
</dbReference>
<sequence>MTICIANEKGGSGKSTLCLNLAVQLLKDNKEVVVLDTDSQKSMETFATIRAEKERPTFSLFNRSSGFSDTLKQMVSKYENILIDTKGEYSKETQKAMLLSDIVLVPTTPSQLDTEVLANMLERIEQLQELNENLRALIVINRMPTIPTLKERQALIEFIKENNPSDRITLLESSLSERIVYKRSVSEGLGVIEYSDKKAINEWVNFYNELKSHLEKEKRHAVYKS</sequence>
<organism evidence="2">
    <name type="scientific">Helicobacter pylori</name>
    <name type="common">Campylobacter pylori</name>
    <dbReference type="NCBI Taxonomy" id="210"/>
    <lineage>
        <taxon>Bacteria</taxon>
        <taxon>Pseudomonadati</taxon>
        <taxon>Campylobacterota</taxon>
        <taxon>Epsilonproteobacteria</taxon>
        <taxon>Campylobacterales</taxon>
        <taxon>Helicobacteraceae</taxon>
        <taxon>Helicobacter</taxon>
    </lineage>
</organism>
<dbReference type="Pfam" id="PF01656">
    <property type="entry name" value="CbiA"/>
    <property type="match status" value="1"/>
</dbReference>
<dbReference type="Gene3D" id="3.40.50.300">
    <property type="entry name" value="P-loop containing nucleotide triphosphate hydrolases"/>
    <property type="match status" value="1"/>
</dbReference>
<dbReference type="InterPro" id="IPR002586">
    <property type="entry name" value="CobQ/CobB/MinD/ParA_Nub-bd_dom"/>
</dbReference>
<dbReference type="InterPro" id="IPR050678">
    <property type="entry name" value="DNA_Partitioning_ATPase"/>
</dbReference>
<evidence type="ECO:0000259" key="1">
    <source>
        <dbReference type="Pfam" id="PF01656"/>
    </source>
</evidence>
<proteinExistence type="predicted"/>
<accession>A0A3G1LWN6</accession>
<dbReference type="PANTHER" id="PTHR13696:SF96">
    <property type="entry name" value="COBQ_COBB_MIND_PARA NUCLEOTIDE BINDING DOMAIN-CONTAINING PROTEIN"/>
    <property type="match status" value="1"/>
</dbReference>